<dbReference type="Proteomes" id="UP000054477">
    <property type="component" value="Unassembled WGS sequence"/>
</dbReference>
<dbReference type="STRING" id="1095629.A0A0C9WTR7"/>
<feature type="non-terminal residue" evidence="1">
    <location>
        <position position="84"/>
    </location>
</feature>
<reference evidence="2" key="2">
    <citation type="submission" date="2015-01" db="EMBL/GenBank/DDBJ databases">
        <title>Evolutionary Origins and Diversification of the Mycorrhizal Mutualists.</title>
        <authorList>
            <consortium name="DOE Joint Genome Institute"/>
            <consortium name="Mycorrhizal Genomics Consortium"/>
            <person name="Kohler A."/>
            <person name="Kuo A."/>
            <person name="Nagy L.G."/>
            <person name="Floudas D."/>
            <person name="Copeland A."/>
            <person name="Barry K.W."/>
            <person name="Cichocki N."/>
            <person name="Veneault-Fourrey C."/>
            <person name="LaButti K."/>
            <person name="Lindquist E.A."/>
            <person name="Lipzen A."/>
            <person name="Lundell T."/>
            <person name="Morin E."/>
            <person name="Murat C."/>
            <person name="Riley R."/>
            <person name="Ohm R."/>
            <person name="Sun H."/>
            <person name="Tunlid A."/>
            <person name="Henrissat B."/>
            <person name="Grigoriev I.V."/>
            <person name="Hibbett D.S."/>
            <person name="Martin F."/>
        </authorList>
    </citation>
    <scope>NUCLEOTIDE SEQUENCE [LARGE SCALE GENOMIC DNA]</scope>
    <source>
        <strain evidence="2">LaAM-08-1</strain>
    </source>
</reference>
<organism evidence="1 2">
    <name type="scientific">Laccaria amethystina LaAM-08-1</name>
    <dbReference type="NCBI Taxonomy" id="1095629"/>
    <lineage>
        <taxon>Eukaryota</taxon>
        <taxon>Fungi</taxon>
        <taxon>Dikarya</taxon>
        <taxon>Basidiomycota</taxon>
        <taxon>Agaricomycotina</taxon>
        <taxon>Agaricomycetes</taxon>
        <taxon>Agaricomycetidae</taxon>
        <taxon>Agaricales</taxon>
        <taxon>Agaricineae</taxon>
        <taxon>Hydnangiaceae</taxon>
        <taxon>Laccaria</taxon>
    </lineage>
</organism>
<dbReference type="EMBL" id="KN838756">
    <property type="protein sequence ID" value="KIJ95415.1"/>
    <property type="molecule type" value="Genomic_DNA"/>
</dbReference>
<dbReference type="HOGENOM" id="CLU_165193_0_0_1"/>
<accession>A0A0C9WTR7</accession>
<gene>
    <name evidence="1" type="ORF">K443DRAFT_57555</name>
</gene>
<dbReference type="OrthoDB" id="6776860at2759"/>
<reference evidence="1 2" key="1">
    <citation type="submission" date="2014-04" db="EMBL/GenBank/DDBJ databases">
        <authorList>
            <consortium name="DOE Joint Genome Institute"/>
            <person name="Kuo A."/>
            <person name="Kohler A."/>
            <person name="Nagy L.G."/>
            <person name="Floudas D."/>
            <person name="Copeland A."/>
            <person name="Barry K.W."/>
            <person name="Cichocki N."/>
            <person name="Veneault-Fourrey C."/>
            <person name="LaButti K."/>
            <person name="Lindquist E.A."/>
            <person name="Lipzen A."/>
            <person name="Lundell T."/>
            <person name="Morin E."/>
            <person name="Murat C."/>
            <person name="Sun H."/>
            <person name="Tunlid A."/>
            <person name="Henrissat B."/>
            <person name="Grigoriev I.V."/>
            <person name="Hibbett D.S."/>
            <person name="Martin F."/>
            <person name="Nordberg H.P."/>
            <person name="Cantor M.N."/>
            <person name="Hua S.X."/>
        </authorList>
    </citation>
    <scope>NUCLEOTIDE SEQUENCE [LARGE SCALE GENOMIC DNA]</scope>
    <source>
        <strain evidence="1 2">LaAM-08-1</strain>
    </source>
</reference>
<name>A0A0C9WTR7_9AGAR</name>
<evidence type="ECO:0000313" key="2">
    <source>
        <dbReference type="Proteomes" id="UP000054477"/>
    </source>
</evidence>
<keyword evidence="2" id="KW-1185">Reference proteome</keyword>
<sequence length="84" mass="8899">GPKTTPVPKEPISGPVSELVNLGPDIPTDILLRLEEVLQKNTQAFGLDSRLGHVNAKVSIPLRPGTMPTSLPMYGASPAKCEVI</sequence>
<evidence type="ECO:0000313" key="1">
    <source>
        <dbReference type="EMBL" id="KIJ95415.1"/>
    </source>
</evidence>
<proteinExistence type="predicted"/>
<feature type="non-terminal residue" evidence="1">
    <location>
        <position position="1"/>
    </location>
</feature>
<protein>
    <submittedName>
        <fullName evidence="1">Uncharacterized protein</fullName>
    </submittedName>
</protein>
<dbReference type="AlphaFoldDB" id="A0A0C9WTR7"/>